<name>A0A2H3NRD4_9BACT</name>
<organism evidence="3 4">
    <name type="scientific">Longimonas halophila</name>
    <dbReference type="NCBI Taxonomy" id="1469170"/>
    <lineage>
        <taxon>Bacteria</taxon>
        <taxon>Pseudomonadati</taxon>
        <taxon>Rhodothermota</taxon>
        <taxon>Rhodothermia</taxon>
        <taxon>Rhodothermales</taxon>
        <taxon>Salisaetaceae</taxon>
        <taxon>Longimonas</taxon>
    </lineage>
</organism>
<dbReference type="RefSeq" id="WP_098062710.1">
    <property type="nucleotide sequence ID" value="NZ_PDEP01000010.1"/>
</dbReference>
<evidence type="ECO:0000256" key="2">
    <source>
        <dbReference type="SAM" id="Phobius"/>
    </source>
</evidence>
<evidence type="ECO:0000313" key="3">
    <source>
        <dbReference type="EMBL" id="PEN06021.1"/>
    </source>
</evidence>
<gene>
    <name evidence="3" type="ORF">CRI93_11105</name>
</gene>
<dbReference type="AlphaFoldDB" id="A0A2H3NRD4"/>
<keyword evidence="2" id="KW-0812">Transmembrane</keyword>
<keyword evidence="4" id="KW-1185">Reference proteome</keyword>
<evidence type="ECO:0008006" key="5">
    <source>
        <dbReference type="Google" id="ProtNLM"/>
    </source>
</evidence>
<feature type="region of interest" description="Disordered" evidence="1">
    <location>
        <begin position="1"/>
        <end position="21"/>
    </location>
</feature>
<keyword evidence="2" id="KW-0472">Membrane</keyword>
<sequence length="136" mass="15127">MEDASSPADENSDEQSTSLNEETVQAIIASQREQTEVQRKELDVREKEIEFNKEQATASIQAQIKDRENQRSHQRALHTQNQRYGTGLAVVVLIFLGLLVWMGERDIALELIRIAVYAGGGYYAGKAVGESGSDET</sequence>
<accession>A0A2H3NRD4</accession>
<keyword evidence="2" id="KW-1133">Transmembrane helix</keyword>
<protein>
    <recommendedName>
        <fullName evidence="5">DUF2335 domain-containing protein</fullName>
    </recommendedName>
</protein>
<proteinExistence type="predicted"/>
<dbReference type="EMBL" id="PDEP01000010">
    <property type="protein sequence ID" value="PEN06021.1"/>
    <property type="molecule type" value="Genomic_DNA"/>
</dbReference>
<dbReference type="Proteomes" id="UP000221024">
    <property type="component" value="Unassembled WGS sequence"/>
</dbReference>
<comment type="caution">
    <text evidence="3">The sequence shown here is derived from an EMBL/GenBank/DDBJ whole genome shotgun (WGS) entry which is preliminary data.</text>
</comment>
<evidence type="ECO:0000256" key="1">
    <source>
        <dbReference type="SAM" id="MobiDB-lite"/>
    </source>
</evidence>
<reference evidence="3 4" key="1">
    <citation type="submission" date="2017-10" db="EMBL/GenBank/DDBJ databases">
        <title>Draft genome of Longimonas halophila.</title>
        <authorList>
            <person name="Goh K.M."/>
            <person name="Shamsir M.S."/>
            <person name="Lim S.W."/>
        </authorList>
    </citation>
    <scope>NUCLEOTIDE SEQUENCE [LARGE SCALE GENOMIC DNA]</scope>
    <source>
        <strain evidence="3 4">KCTC 42399</strain>
    </source>
</reference>
<feature type="transmembrane region" description="Helical" evidence="2">
    <location>
        <begin position="84"/>
        <end position="103"/>
    </location>
</feature>
<evidence type="ECO:0000313" key="4">
    <source>
        <dbReference type="Proteomes" id="UP000221024"/>
    </source>
</evidence>